<keyword evidence="2" id="KW-0808">Transferase</keyword>
<dbReference type="CDD" id="cd04301">
    <property type="entry name" value="NAT_SF"/>
    <property type="match status" value="1"/>
</dbReference>
<dbReference type="GO" id="GO:0016747">
    <property type="term" value="F:acyltransferase activity, transferring groups other than amino-acyl groups"/>
    <property type="evidence" value="ECO:0007669"/>
    <property type="project" value="InterPro"/>
</dbReference>
<feature type="domain" description="N-acetyltransferase" evidence="1">
    <location>
        <begin position="129"/>
        <end position="264"/>
    </location>
</feature>
<proteinExistence type="predicted"/>
<dbReference type="Pfam" id="PF00583">
    <property type="entry name" value="Acetyltransf_1"/>
    <property type="match status" value="1"/>
</dbReference>
<accession>A0A5Q2RLS6</accession>
<dbReference type="Gene3D" id="3.40.630.30">
    <property type="match status" value="1"/>
</dbReference>
<dbReference type="Proteomes" id="UP000334019">
    <property type="component" value="Chromosome"/>
</dbReference>
<keyword evidence="3" id="KW-1185">Reference proteome</keyword>
<gene>
    <name evidence="2" type="ORF">GH723_10720</name>
</gene>
<name>A0A5Q2RLS6_9ACTN</name>
<dbReference type="AlphaFoldDB" id="A0A5Q2RLS6"/>
<dbReference type="PROSITE" id="PS51186">
    <property type="entry name" value="GNAT"/>
    <property type="match status" value="1"/>
</dbReference>
<evidence type="ECO:0000313" key="2">
    <source>
        <dbReference type="EMBL" id="QGG95531.1"/>
    </source>
</evidence>
<dbReference type="InterPro" id="IPR000182">
    <property type="entry name" value="GNAT_dom"/>
</dbReference>
<dbReference type="EMBL" id="CP045851">
    <property type="protein sequence ID" value="QGG95531.1"/>
    <property type="molecule type" value="Genomic_DNA"/>
</dbReference>
<sequence length="264" mass="27846">MPSSSEAVPSPEDLAVVEGGLVASWSRQVRWTGGDAHRVGGLFVALSGVPDQTQQVAVIEGALDDPDAALAAAEVLFGRRRWQPAVDVVAGAHPELEDALRGRGYRVAVRRPAMVLREGDPVTTEAPSTEVRRAAPADRRAVVVAQCEAFGVSRRLAEQMVPPDAFDDPGVEVLVALGHRSRVVGSVTVHVDGPIAGIVGAGVMRRHRRQGAGTALTLGALESAVRRGAHGVWLQATADGEGVYRRCGFRPVGTCEVWLGPTPR</sequence>
<dbReference type="InterPro" id="IPR016181">
    <property type="entry name" value="Acyl_CoA_acyltransferase"/>
</dbReference>
<evidence type="ECO:0000313" key="3">
    <source>
        <dbReference type="Proteomes" id="UP000334019"/>
    </source>
</evidence>
<evidence type="ECO:0000259" key="1">
    <source>
        <dbReference type="PROSITE" id="PS51186"/>
    </source>
</evidence>
<reference evidence="2 3" key="1">
    <citation type="submission" date="2019-11" db="EMBL/GenBank/DDBJ databases">
        <authorList>
            <person name="He Y."/>
        </authorList>
    </citation>
    <scope>NUCLEOTIDE SEQUENCE [LARGE SCALE GENOMIC DNA]</scope>
    <source>
        <strain evidence="2 3">SCSIO 58843</strain>
    </source>
</reference>
<dbReference type="KEGG" id="atq:GH723_10720"/>
<dbReference type="SUPFAM" id="SSF55729">
    <property type="entry name" value="Acyl-CoA N-acyltransferases (Nat)"/>
    <property type="match status" value="1"/>
</dbReference>
<organism evidence="2 3">
    <name type="scientific">Actinomarinicola tropica</name>
    <dbReference type="NCBI Taxonomy" id="2789776"/>
    <lineage>
        <taxon>Bacteria</taxon>
        <taxon>Bacillati</taxon>
        <taxon>Actinomycetota</taxon>
        <taxon>Acidimicrobiia</taxon>
        <taxon>Acidimicrobiales</taxon>
        <taxon>Iamiaceae</taxon>
        <taxon>Actinomarinicola</taxon>
    </lineage>
</organism>
<protein>
    <submittedName>
        <fullName evidence="2">GNAT family N-acetyltransferase</fullName>
    </submittedName>
</protein>